<dbReference type="GeneID" id="34758554"/>
<dbReference type="AlphaFoldDB" id="G8UK96"/>
<dbReference type="GO" id="GO:0008233">
    <property type="term" value="F:peptidase activity"/>
    <property type="evidence" value="ECO:0007669"/>
    <property type="project" value="UniProtKB-KW"/>
</dbReference>
<dbReference type="PANTHER" id="PTHR30217:SF6">
    <property type="entry name" value="TRNA HYDROXYLATION PROTEIN P"/>
    <property type="match status" value="1"/>
</dbReference>
<evidence type="ECO:0000256" key="2">
    <source>
        <dbReference type="ARBA" id="ARBA00022801"/>
    </source>
</evidence>
<dbReference type="MEROPS" id="U32.001"/>
<protein>
    <submittedName>
        <fullName evidence="4">Collagenase</fullName>
        <ecNumber evidence="4">3.4.-.-</ecNumber>
    </submittedName>
</protein>
<keyword evidence="5" id="KW-1185">Reference proteome</keyword>
<gene>
    <name evidence="4" type="primary">prtC</name>
    <name evidence="4" type="ordered locus">BFO_1352</name>
</gene>
<dbReference type="InterPro" id="IPR001539">
    <property type="entry name" value="Peptidase_U32"/>
</dbReference>
<dbReference type="EC" id="3.4.-.-" evidence="4"/>
<organism evidence="4 5">
    <name type="scientific">Tannerella forsythia (strain ATCC 43037 / JCM 10827 / CCUG 21028 A / KCTC 5666 / FDC 338)</name>
    <name type="common">Bacteroides forsythus</name>
    <dbReference type="NCBI Taxonomy" id="203275"/>
    <lineage>
        <taxon>Bacteria</taxon>
        <taxon>Pseudomonadati</taxon>
        <taxon>Bacteroidota</taxon>
        <taxon>Bacteroidia</taxon>
        <taxon>Bacteroidales</taxon>
        <taxon>Tannerellaceae</taxon>
        <taxon>Tannerella</taxon>
    </lineage>
</organism>
<dbReference type="PROSITE" id="PS01276">
    <property type="entry name" value="PEPTIDASE_U32"/>
    <property type="match status" value="1"/>
</dbReference>
<dbReference type="PANTHER" id="PTHR30217">
    <property type="entry name" value="PEPTIDASE U32 FAMILY"/>
    <property type="match status" value="1"/>
</dbReference>
<dbReference type="STRING" id="203275.BFO_1352"/>
<name>G8UK96_TANFA</name>
<proteinExistence type="inferred from homology"/>
<dbReference type="RefSeq" id="WP_014224717.1">
    <property type="nucleotide sequence ID" value="NC_016610.1"/>
</dbReference>
<dbReference type="HOGENOM" id="CLU_011540_0_1_10"/>
<dbReference type="eggNOG" id="COG0826">
    <property type="taxonomic scope" value="Bacteria"/>
</dbReference>
<sequence length="420" mass="46948">MLMKCNISDFEIMAPAGSYESLMAAIQGGADSVYFGIEGLNMRARSSNNFTTDDLHKIASICEERGVKSYLTVNTVIYDEDLPLMRTIINAAKKAGVSAIIAADVAAMAYANSIGQEVHLSTQLNISNTEALKFYARFADVVVLARELNLEQVRTIYDAIGTQGIYGPKGEPIRIEMFCHGALCMAVSGKCYLSLHEMNASANRGACMQICRRGYTVKDRETNIELDVENQYIMSPKDLKTIHFMNKMMDAGVRVFKLEGRARGPEYVHIVTSCYKEAVQAYCEESFTDEKIAAWDERLKSVFNRGFWDGYYLGQRLGEWSSHYGSSATKRKEYVARGIKYFTGLGVAEFEMESGELRVGDEVLITGPTTGALFQTVEEIRVDLKPVPSTGKGERFSIKTAERIRASDRMYKMVQAERKK</sequence>
<dbReference type="Pfam" id="PF01136">
    <property type="entry name" value="Peptidase_U32"/>
    <property type="match status" value="1"/>
</dbReference>
<reference evidence="5" key="1">
    <citation type="submission" date="2011-12" db="EMBL/GenBank/DDBJ databases">
        <title>Complete sequence of Tannerella forsythia ATCC 43037.</title>
        <authorList>
            <person name="Dewhirst F."/>
            <person name="Tanner A."/>
            <person name="Izard J."/>
            <person name="Brinkac L."/>
            <person name="Durkin A.S."/>
            <person name="Hostetler J."/>
            <person name="Shetty J."/>
            <person name="Torralba M."/>
            <person name="Gill S."/>
            <person name="Nelson K."/>
        </authorList>
    </citation>
    <scope>NUCLEOTIDE SEQUENCE [LARGE SCALE GENOMIC DNA]</scope>
    <source>
        <strain evidence="5">ATCC 43037 / JCM 10827 / CCUG 33226 / KCTC 5666 / FDC 338</strain>
    </source>
</reference>
<evidence type="ECO:0000313" key="4">
    <source>
        <dbReference type="EMBL" id="AEW20780.1"/>
    </source>
</evidence>
<dbReference type="InterPro" id="IPR051454">
    <property type="entry name" value="RNA/ubiquinone_mod_enzymes"/>
</dbReference>
<dbReference type="PATRIC" id="fig|203275.8.peg.1217"/>
<accession>G8UK96</accession>
<keyword evidence="1" id="KW-0645">Protease</keyword>
<keyword evidence="2 4" id="KW-0378">Hydrolase</keyword>
<evidence type="ECO:0000256" key="3">
    <source>
        <dbReference type="ARBA" id="ARBA00038374"/>
    </source>
</evidence>
<dbReference type="EMBL" id="CP003191">
    <property type="protein sequence ID" value="AEW20780.1"/>
    <property type="molecule type" value="Genomic_DNA"/>
</dbReference>
<comment type="similarity">
    <text evidence="3">Belongs to the peptidase U32 family.</text>
</comment>
<dbReference type="Proteomes" id="UP000005436">
    <property type="component" value="Chromosome"/>
</dbReference>
<evidence type="ECO:0000256" key="1">
    <source>
        <dbReference type="ARBA" id="ARBA00022670"/>
    </source>
</evidence>
<dbReference type="KEGG" id="tfo:BFO_1352"/>
<evidence type="ECO:0000313" key="5">
    <source>
        <dbReference type="Proteomes" id="UP000005436"/>
    </source>
</evidence>
<dbReference type="GO" id="GO:0006508">
    <property type="term" value="P:proteolysis"/>
    <property type="evidence" value="ECO:0007669"/>
    <property type="project" value="UniProtKB-KW"/>
</dbReference>